<dbReference type="InterPro" id="IPR003779">
    <property type="entry name" value="CMD-like"/>
</dbReference>
<feature type="domain" description="Carboxymuconolactone decarboxylase-like" evidence="1">
    <location>
        <begin position="48"/>
        <end position="127"/>
    </location>
</feature>
<dbReference type="RefSeq" id="WP_030884895.1">
    <property type="nucleotide sequence ID" value="NZ_BJMM01000045.1"/>
</dbReference>
<comment type="caution">
    <text evidence="2">The sequence shown here is derived from an EMBL/GenBank/DDBJ whole genome shotgun (WGS) entry which is preliminary data.</text>
</comment>
<evidence type="ECO:0000313" key="3">
    <source>
        <dbReference type="Proteomes" id="UP000319210"/>
    </source>
</evidence>
<dbReference type="Pfam" id="PF02627">
    <property type="entry name" value="CMD"/>
    <property type="match status" value="1"/>
</dbReference>
<name>A0A4Y3R6I6_STRCI</name>
<reference evidence="2 3" key="1">
    <citation type="submission" date="2019-06" db="EMBL/GenBank/DDBJ databases">
        <title>Whole genome shotgun sequence of Streptomyces cacaoi subsp. cacaoi NBRC 12748.</title>
        <authorList>
            <person name="Hosoyama A."/>
            <person name="Uohara A."/>
            <person name="Ohji S."/>
            <person name="Ichikawa N."/>
        </authorList>
    </citation>
    <scope>NUCLEOTIDE SEQUENCE [LARGE SCALE GENOMIC DNA]</scope>
    <source>
        <strain evidence="2 3">NBRC 12748</strain>
    </source>
</reference>
<dbReference type="Proteomes" id="UP000319210">
    <property type="component" value="Unassembled WGS sequence"/>
</dbReference>
<dbReference type="GO" id="GO:0051920">
    <property type="term" value="F:peroxiredoxin activity"/>
    <property type="evidence" value="ECO:0007669"/>
    <property type="project" value="InterPro"/>
</dbReference>
<evidence type="ECO:0000259" key="1">
    <source>
        <dbReference type="Pfam" id="PF02627"/>
    </source>
</evidence>
<protein>
    <submittedName>
        <fullName evidence="2">Carboxymuconolactone decarboxylase</fullName>
    </submittedName>
</protein>
<dbReference type="OrthoDB" id="4704294at2"/>
<proteinExistence type="predicted"/>
<dbReference type="EMBL" id="BJMM01000045">
    <property type="protein sequence ID" value="GEB53192.1"/>
    <property type="molecule type" value="Genomic_DNA"/>
</dbReference>
<dbReference type="PANTHER" id="PTHR34846:SF11">
    <property type="entry name" value="4-CARBOXYMUCONOLACTONE DECARBOXYLASE FAMILY PROTEIN (AFU_ORTHOLOGUE AFUA_6G11590)"/>
    <property type="match status" value="1"/>
</dbReference>
<dbReference type="InterPro" id="IPR029032">
    <property type="entry name" value="AhpD-like"/>
</dbReference>
<evidence type="ECO:0000313" key="2">
    <source>
        <dbReference type="EMBL" id="GEB53192.1"/>
    </source>
</evidence>
<keyword evidence="3" id="KW-1185">Reference proteome</keyword>
<dbReference type="AlphaFoldDB" id="A0A4Y3R6I6"/>
<dbReference type="PANTHER" id="PTHR34846">
    <property type="entry name" value="4-CARBOXYMUCONOLACTONE DECARBOXYLASE FAMILY PROTEIN (AFU_ORTHOLOGUE AFUA_6G11590)"/>
    <property type="match status" value="1"/>
</dbReference>
<sequence>MSDVRVTPWQEDTFPAPPAGLLAEMRGRRPGGELIGIDRVLLRSFPLATGWNALLGRVRAAFELDLEHRELIMLRVAVLNRADFEWNVHHPAYLEAGGTEEKARALEAEHVDGSVFDEEERALLALTDRSTRQVEVDGEVIEQLKALFGEARTVEAVATVAAYNMVSRFLVALAV</sequence>
<gene>
    <name evidence="2" type="ORF">SCA03_57430</name>
</gene>
<dbReference type="Gene3D" id="1.20.1290.10">
    <property type="entry name" value="AhpD-like"/>
    <property type="match status" value="1"/>
</dbReference>
<accession>A0A4Y3R6I6</accession>
<dbReference type="SUPFAM" id="SSF69118">
    <property type="entry name" value="AhpD-like"/>
    <property type="match status" value="1"/>
</dbReference>
<organism evidence="2 3">
    <name type="scientific">Streptomyces cacaoi</name>
    <dbReference type="NCBI Taxonomy" id="1898"/>
    <lineage>
        <taxon>Bacteria</taxon>
        <taxon>Bacillati</taxon>
        <taxon>Actinomycetota</taxon>
        <taxon>Actinomycetes</taxon>
        <taxon>Kitasatosporales</taxon>
        <taxon>Streptomycetaceae</taxon>
        <taxon>Streptomyces</taxon>
    </lineage>
</organism>